<dbReference type="InterPro" id="IPR001878">
    <property type="entry name" value="Znf_CCHC"/>
</dbReference>
<evidence type="ECO:0000259" key="3">
    <source>
        <dbReference type="PROSITE" id="PS50158"/>
    </source>
</evidence>
<keyword evidence="1" id="KW-0863">Zinc-finger</keyword>
<keyword evidence="1" id="KW-0479">Metal-binding</keyword>
<dbReference type="Pfam" id="PF14223">
    <property type="entry name" value="Retrotran_gag_2"/>
    <property type="match status" value="1"/>
</dbReference>
<evidence type="ECO:0000313" key="4">
    <source>
        <dbReference type="EMBL" id="GEU70002.1"/>
    </source>
</evidence>
<evidence type="ECO:0000256" key="1">
    <source>
        <dbReference type="PROSITE-ProRule" id="PRU00047"/>
    </source>
</evidence>
<reference evidence="4" key="1">
    <citation type="journal article" date="2019" name="Sci. Rep.">
        <title>Draft genome of Tanacetum cinerariifolium, the natural source of mosquito coil.</title>
        <authorList>
            <person name="Yamashiro T."/>
            <person name="Shiraishi A."/>
            <person name="Satake H."/>
            <person name="Nakayama K."/>
        </authorList>
    </citation>
    <scope>NUCLEOTIDE SEQUENCE</scope>
</reference>
<name>A0A6L2MBB9_TANCI</name>
<organism evidence="4">
    <name type="scientific">Tanacetum cinerariifolium</name>
    <name type="common">Dalmatian daisy</name>
    <name type="synonym">Chrysanthemum cinerariifolium</name>
    <dbReference type="NCBI Taxonomy" id="118510"/>
    <lineage>
        <taxon>Eukaryota</taxon>
        <taxon>Viridiplantae</taxon>
        <taxon>Streptophyta</taxon>
        <taxon>Embryophyta</taxon>
        <taxon>Tracheophyta</taxon>
        <taxon>Spermatophyta</taxon>
        <taxon>Magnoliopsida</taxon>
        <taxon>eudicotyledons</taxon>
        <taxon>Gunneridae</taxon>
        <taxon>Pentapetalae</taxon>
        <taxon>asterids</taxon>
        <taxon>campanulids</taxon>
        <taxon>Asterales</taxon>
        <taxon>Asteraceae</taxon>
        <taxon>Asteroideae</taxon>
        <taxon>Anthemideae</taxon>
        <taxon>Anthemidinae</taxon>
        <taxon>Tanacetum</taxon>
    </lineage>
</organism>
<gene>
    <name evidence="4" type="ORF">Tci_041980</name>
</gene>
<dbReference type="InterPro" id="IPR036875">
    <property type="entry name" value="Znf_CCHC_sf"/>
</dbReference>
<sequence>MGAERPLVVGLQETKIDHVNEPLIQYMWGSNDLGYKKVDAIGSAGGIMLIWDNMCFVEIKAMGEDGYLAVMGKWKGKNGLVGFINVYGSHDIQERENLWLKLCRVINSVEAAWCIFGDFNEVRNMEERRNSSFSKRGALSFNNLLTMEEKECEDIVKDCWRKRELTAESRDLNEGELNRWKEARKGWVKKDKRKNHMIKQKSRSKWALERDENSKFFHALMKNNTRKTSLKWLLVDERWCEDPTTIKSKDYNFFKNTFKEPNEDIPCLNNSCFDRISNTDKDDLERDIDEEEIWEAVKQCGSKKAPVLTGSISDSWKWIHDDDGALTVKKLREMVDDKILNHTIGTQETKWGKIVPRKDYSLSIGIFVQDKMSRDVITNGDQPFPVIAQVSLVENAQNAPPTLKDPKFWTAEEKKSRKIDRLAISPLIQEISNDIYSLIDSNETAKDLWDALERQMRGSEYGEQYRKAAILYEYETFKAIEGEQLLDTYLQWKQYGTHMRQTKNLMDINIDALYNILNQNQSDVNDALGYKKKSIVISLDLLALVAEKINVSKRKEKVVVSSDSEGSDADDFSELKKIITLLAKVFNRRKFYSKPTNNNLRTSFTSQSANKKQEFVKSDDKKDDKKKRDMSKVKCYNCKKEGHFANDCKKAKVKDYNYYKTKMLLAKKDSY</sequence>
<keyword evidence="1" id="KW-0862">Zinc</keyword>
<dbReference type="SUPFAM" id="SSF56219">
    <property type="entry name" value="DNase I-like"/>
    <property type="match status" value="1"/>
</dbReference>
<dbReference type="EMBL" id="BKCJ010006039">
    <property type="protein sequence ID" value="GEU70002.1"/>
    <property type="molecule type" value="Genomic_DNA"/>
</dbReference>
<accession>A0A6L2MBB9</accession>
<feature type="region of interest" description="Disordered" evidence="2">
    <location>
        <begin position="602"/>
        <end position="630"/>
    </location>
</feature>
<dbReference type="GO" id="GO:0003676">
    <property type="term" value="F:nucleic acid binding"/>
    <property type="evidence" value="ECO:0007669"/>
    <property type="project" value="InterPro"/>
</dbReference>
<feature type="domain" description="CCHC-type" evidence="3">
    <location>
        <begin position="634"/>
        <end position="650"/>
    </location>
</feature>
<comment type="caution">
    <text evidence="4">The sequence shown here is derived from an EMBL/GenBank/DDBJ whole genome shotgun (WGS) entry which is preliminary data.</text>
</comment>
<proteinExistence type="predicted"/>
<dbReference type="AlphaFoldDB" id="A0A6L2MBB9"/>
<dbReference type="GO" id="GO:0003964">
    <property type="term" value="F:RNA-directed DNA polymerase activity"/>
    <property type="evidence" value="ECO:0007669"/>
    <property type="project" value="UniProtKB-KW"/>
</dbReference>
<keyword evidence="4" id="KW-0808">Transferase</keyword>
<dbReference type="SUPFAM" id="SSF57756">
    <property type="entry name" value="Retrovirus zinc finger-like domains"/>
    <property type="match status" value="1"/>
</dbReference>
<dbReference type="Gene3D" id="4.10.60.10">
    <property type="entry name" value="Zinc finger, CCHC-type"/>
    <property type="match status" value="1"/>
</dbReference>
<dbReference type="InterPro" id="IPR036691">
    <property type="entry name" value="Endo/exonu/phosph_ase_sf"/>
</dbReference>
<dbReference type="Gene3D" id="3.60.10.10">
    <property type="entry name" value="Endonuclease/exonuclease/phosphatase"/>
    <property type="match status" value="1"/>
</dbReference>
<dbReference type="PANTHER" id="PTHR35218:SF9">
    <property type="entry name" value="ENDONUCLEASE_EXONUCLEASE_PHOSPHATASE DOMAIN-CONTAINING PROTEIN"/>
    <property type="match status" value="1"/>
</dbReference>
<dbReference type="SMART" id="SM00343">
    <property type="entry name" value="ZnF_C2HC"/>
    <property type="match status" value="1"/>
</dbReference>
<dbReference type="PROSITE" id="PS50158">
    <property type="entry name" value="ZF_CCHC"/>
    <property type="match status" value="1"/>
</dbReference>
<protein>
    <submittedName>
        <fullName evidence="4">RNA-directed DNA polymerase, eukaryota</fullName>
    </submittedName>
</protein>
<dbReference type="Pfam" id="PF00098">
    <property type="entry name" value="zf-CCHC"/>
    <property type="match status" value="1"/>
</dbReference>
<dbReference type="GO" id="GO:0008270">
    <property type="term" value="F:zinc ion binding"/>
    <property type="evidence" value="ECO:0007669"/>
    <property type="project" value="UniProtKB-KW"/>
</dbReference>
<keyword evidence="4" id="KW-0695">RNA-directed DNA polymerase</keyword>
<feature type="compositionally biased region" description="Basic and acidic residues" evidence="2">
    <location>
        <begin position="611"/>
        <end position="630"/>
    </location>
</feature>
<evidence type="ECO:0000256" key="2">
    <source>
        <dbReference type="SAM" id="MobiDB-lite"/>
    </source>
</evidence>
<dbReference type="PANTHER" id="PTHR35218">
    <property type="entry name" value="RNASE H DOMAIN-CONTAINING PROTEIN"/>
    <property type="match status" value="1"/>
</dbReference>
<keyword evidence="4" id="KW-0548">Nucleotidyltransferase</keyword>